<feature type="transmembrane region" description="Helical" evidence="2">
    <location>
        <begin position="781"/>
        <end position="798"/>
    </location>
</feature>
<feature type="compositionally biased region" description="Low complexity" evidence="1">
    <location>
        <begin position="747"/>
        <end position="757"/>
    </location>
</feature>
<evidence type="ECO:0000313" key="4">
    <source>
        <dbReference type="EMBL" id="KAG7344738.1"/>
    </source>
</evidence>
<gene>
    <name evidence="4" type="ORF">IV203_032269</name>
</gene>
<feature type="signal peptide" evidence="3">
    <location>
        <begin position="1"/>
        <end position="19"/>
    </location>
</feature>
<feature type="chain" id="PRO_5039893776" evidence="3">
    <location>
        <begin position="20"/>
        <end position="799"/>
    </location>
</feature>
<evidence type="ECO:0000256" key="3">
    <source>
        <dbReference type="SAM" id="SignalP"/>
    </source>
</evidence>
<reference evidence="4" key="2">
    <citation type="submission" date="2021-04" db="EMBL/GenBank/DDBJ databases">
        <authorList>
            <person name="Podell S."/>
        </authorList>
    </citation>
    <scope>NUCLEOTIDE SEQUENCE</scope>
    <source>
        <strain evidence="4">Hildebrandi</strain>
    </source>
</reference>
<keyword evidence="5" id="KW-1185">Reference proteome</keyword>
<keyword evidence="3" id="KW-0732">Signal</keyword>
<accession>A0A9K3KJC2</accession>
<proteinExistence type="predicted"/>
<dbReference type="AlphaFoldDB" id="A0A9K3KJC2"/>
<evidence type="ECO:0000313" key="5">
    <source>
        <dbReference type="Proteomes" id="UP000693970"/>
    </source>
</evidence>
<feature type="region of interest" description="Disordered" evidence="1">
    <location>
        <begin position="747"/>
        <end position="773"/>
    </location>
</feature>
<keyword evidence="2" id="KW-0472">Membrane</keyword>
<dbReference type="EMBL" id="JAGRRH010000022">
    <property type="protein sequence ID" value="KAG7344738.1"/>
    <property type="molecule type" value="Genomic_DNA"/>
</dbReference>
<sequence length="799" mass="86675">MRFCIAAAAVLATVESTTTSSFRDPVAVFQSQNRVIWREARNNRLNRSPHHRRLSNNSPSKRGPIKKRRHHKRQEQSMINDTTTTSSRRLLSVPSTGRPRLSKTECDPYSPDVGILSCGVTQFCKESHASKQGGFCTDIPSVRQRSAGVSKSIRLTNNKMSQECVPNSHHLSTQNQDVPIDADIGILSMCGSRQHCQKHSDSTLGGFCVDSDTSTNQRGNKIWNQLKRQSTSTSSTAIHVHNENRKLQSGVDPNFEEELGFDFVASNICNNANYTCSTCSYGDDAAERVFECTYAEDYCGMEVDDFCGGGDGIPVCYNYVLAGQQTDESQELTFCLKLVQPAQLEYCYTKILTGSDEYSCAFSVNGQACNSCTIAAPQQETDCFIFDCENTDLPISGNTCTYDFDGLVTRTIEQVILPCEGGCTLCKEGEIISNVNAIVSLEQGDASCGAVAISALTGDGPFADPAYCASLNTLAGEICGCYNPTEGVYIPSNNTDTVSPVAAPVTTPTDAPTEEDNESIMLLNIIDEICADGSGYTCSTCEVDMVARTATFDCAVPEYCENRPSFCTKPLNFCMSHTFQGSITSDDVYGYEFCSTIKTTPIDEVYQFDYCITYNTSPDDDSCKIEIDGIECTSCTMNYSDETQISTASFDCRNTLLGRMGENFRALYVMDETEGYFAYRALPCPGGCNLCGDDDDARMTNLTATFTITKDDTVPEQVCSEAQLAALIGPTDTSFCEEMQASVRGPCQCQDPSSSTPSPTPAPAPDNLGGSGGQSLGVSNTLLATTAVMMVGAIFLFIQ</sequence>
<dbReference type="Proteomes" id="UP000693970">
    <property type="component" value="Unassembled WGS sequence"/>
</dbReference>
<organism evidence="4 5">
    <name type="scientific">Nitzschia inconspicua</name>
    <dbReference type="NCBI Taxonomy" id="303405"/>
    <lineage>
        <taxon>Eukaryota</taxon>
        <taxon>Sar</taxon>
        <taxon>Stramenopiles</taxon>
        <taxon>Ochrophyta</taxon>
        <taxon>Bacillariophyta</taxon>
        <taxon>Bacillariophyceae</taxon>
        <taxon>Bacillariophycidae</taxon>
        <taxon>Bacillariales</taxon>
        <taxon>Bacillariaceae</taxon>
        <taxon>Nitzschia</taxon>
    </lineage>
</organism>
<evidence type="ECO:0000256" key="1">
    <source>
        <dbReference type="SAM" id="MobiDB-lite"/>
    </source>
</evidence>
<feature type="region of interest" description="Disordered" evidence="1">
    <location>
        <begin position="40"/>
        <end position="106"/>
    </location>
</feature>
<name>A0A9K3KJC2_9STRA</name>
<reference evidence="4" key="1">
    <citation type="journal article" date="2021" name="Sci. Rep.">
        <title>Diploid genomic architecture of Nitzschia inconspicua, an elite biomass production diatom.</title>
        <authorList>
            <person name="Oliver A."/>
            <person name="Podell S."/>
            <person name="Pinowska A."/>
            <person name="Traller J.C."/>
            <person name="Smith S.R."/>
            <person name="McClure R."/>
            <person name="Beliaev A."/>
            <person name="Bohutskyi P."/>
            <person name="Hill E.A."/>
            <person name="Rabines A."/>
            <person name="Zheng H."/>
            <person name="Allen L.Z."/>
            <person name="Kuo A."/>
            <person name="Grigoriev I.V."/>
            <person name="Allen A.E."/>
            <person name="Hazlebeck D."/>
            <person name="Allen E.E."/>
        </authorList>
    </citation>
    <scope>NUCLEOTIDE SEQUENCE</scope>
    <source>
        <strain evidence="4">Hildebrandi</strain>
    </source>
</reference>
<keyword evidence="2" id="KW-1133">Transmembrane helix</keyword>
<evidence type="ECO:0000256" key="2">
    <source>
        <dbReference type="SAM" id="Phobius"/>
    </source>
</evidence>
<keyword evidence="2" id="KW-0812">Transmembrane</keyword>
<comment type="caution">
    <text evidence="4">The sequence shown here is derived from an EMBL/GenBank/DDBJ whole genome shotgun (WGS) entry which is preliminary data.</text>
</comment>
<feature type="compositionally biased region" description="Basic residues" evidence="1">
    <location>
        <begin position="63"/>
        <end position="73"/>
    </location>
</feature>
<protein>
    <submittedName>
        <fullName evidence="4">Uncharacterized protein</fullName>
    </submittedName>
</protein>
<feature type="compositionally biased region" description="Low complexity" evidence="1">
    <location>
        <begin position="82"/>
        <end position="92"/>
    </location>
</feature>